<comment type="caution">
    <text evidence="2">The sequence shown here is derived from an EMBL/GenBank/DDBJ whole genome shotgun (WGS) entry which is preliminary data.</text>
</comment>
<feature type="signal peptide" evidence="1">
    <location>
        <begin position="1"/>
        <end position="21"/>
    </location>
</feature>
<keyword evidence="1" id="KW-0732">Signal</keyword>
<accession>A0A843TFV6</accession>
<dbReference type="EMBL" id="NMUH01000013">
    <property type="protein sequence ID" value="MQL68383.1"/>
    <property type="molecule type" value="Genomic_DNA"/>
</dbReference>
<proteinExistence type="predicted"/>
<keyword evidence="3" id="KW-1185">Reference proteome</keyword>
<protein>
    <recommendedName>
        <fullName evidence="4">Secreted protein</fullName>
    </recommendedName>
</protein>
<dbReference type="AlphaFoldDB" id="A0A843TFV6"/>
<feature type="chain" id="PRO_5032698852" description="Secreted protein" evidence="1">
    <location>
        <begin position="22"/>
        <end position="60"/>
    </location>
</feature>
<organism evidence="2 3">
    <name type="scientific">Colocasia esculenta</name>
    <name type="common">Wild taro</name>
    <name type="synonym">Arum esculentum</name>
    <dbReference type="NCBI Taxonomy" id="4460"/>
    <lineage>
        <taxon>Eukaryota</taxon>
        <taxon>Viridiplantae</taxon>
        <taxon>Streptophyta</taxon>
        <taxon>Embryophyta</taxon>
        <taxon>Tracheophyta</taxon>
        <taxon>Spermatophyta</taxon>
        <taxon>Magnoliopsida</taxon>
        <taxon>Liliopsida</taxon>
        <taxon>Araceae</taxon>
        <taxon>Aroideae</taxon>
        <taxon>Colocasieae</taxon>
        <taxon>Colocasia</taxon>
    </lineage>
</organism>
<dbReference type="Proteomes" id="UP000652761">
    <property type="component" value="Unassembled WGS sequence"/>
</dbReference>
<evidence type="ECO:0000313" key="2">
    <source>
        <dbReference type="EMBL" id="MQL68383.1"/>
    </source>
</evidence>
<evidence type="ECO:0008006" key="4">
    <source>
        <dbReference type="Google" id="ProtNLM"/>
    </source>
</evidence>
<reference evidence="2" key="1">
    <citation type="submission" date="2017-07" db="EMBL/GenBank/DDBJ databases">
        <title>Taro Niue Genome Assembly and Annotation.</title>
        <authorList>
            <person name="Atibalentja N."/>
            <person name="Keating K."/>
            <person name="Fields C.J."/>
        </authorList>
    </citation>
    <scope>NUCLEOTIDE SEQUENCE</scope>
    <source>
        <strain evidence="2">Niue_2</strain>
        <tissue evidence="2">Leaf</tissue>
    </source>
</reference>
<evidence type="ECO:0000256" key="1">
    <source>
        <dbReference type="SAM" id="SignalP"/>
    </source>
</evidence>
<evidence type="ECO:0000313" key="3">
    <source>
        <dbReference type="Proteomes" id="UP000652761"/>
    </source>
</evidence>
<gene>
    <name evidence="2" type="ORF">Taro_000681</name>
</gene>
<name>A0A843TFV6_COLES</name>
<sequence length="60" mass="6656">MGRHPTVVSITLFLVPSLVAPAGRDSLSQEFVVGRSWWRFVVRCVASSVSCERECSCTVR</sequence>